<dbReference type="SUPFAM" id="SSF55729">
    <property type="entry name" value="Acyl-CoA N-acyltransferases (Nat)"/>
    <property type="match status" value="1"/>
</dbReference>
<dbReference type="PANTHER" id="PTHR43792:SF13">
    <property type="entry name" value="ACETYLTRANSFERASE"/>
    <property type="match status" value="1"/>
</dbReference>
<accession>A0ABW5IFU6</accession>
<name>A0ABW5IFU6_9BACT</name>
<dbReference type="EMBL" id="JBHULU010000001">
    <property type="protein sequence ID" value="MFD2512265.1"/>
    <property type="molecule type" value="Genomic_DNA"/>
</dbReference>
<evidence type="ECO:0000259" key="1">
    <source>
        <dbReference type="PROSITE" id="PS51186"/>
    </source>
</evidence>
<proteinExistence type="predicted"/>
<organism evidence="2 3">
    <name type="scientific">Pontibacter locisalis</name>
    <dbReference type="NCBI Taxonomy" id="1719035"/>
    <lineage>
        <taxon>Bacteria</taxon>
        <taxon>Pseudomonadati</taxon>
        <taxon>Bacteroidota</taxon>
        <taxon>Cytophagia</taxon>
        <taxon>Cytophagales</taxon>
        <taxon>Hymenobacteraceae</taxon>
        <taxon>Pontibacter</taxon>
    </lineage>
</organism>
<dbReference type="Pfam" id="PF13302">
    <property type="entry name" value="Acetyltransf_3"/>
    <property type="match status" value="1"/>
</dbReference>
<feature type="domain" description="N-acetyltransferase" evidence="1">
    <location>
        <begin position="8"/>
        <end position="169"/>
    </location>
</feature>
<keyword evidence="2" id="KW-0808">Transferase</keyword>
<reference evidence="3" key="1">
    <citation type="journal article" date="2019" name="Int. J. Syst. Evol. Microbiol.">
        <title>The Global Catalogue of Microorganisms (GCM) 10K type strain sequencing project: providing services to taxonomists for standard genome sequencing and annotation.</title>
        <authorList>
            <consortium name="The Broad Institute Genomics Platform"/>
            <consortium name="The Broad Institute Genome Sequencing Center for Infectious Disease"/>
            <person name="Wu L."/>
            <person name="Ma J."/>
        </authorList>
    </citation>
    <scope>NUCLEOTIDE SEQUENCE [LARGE SCALE GENOMIC DNA]</scope>
    <source>
        <strain evidence="3">KCTC 42498</strain>
    </source>
</reference>
<dbReference type="EC" id="2.3.-.-" evidence="2"/>
<comment type="caution">
    <text evidence="2">The sequence shown here is derived from an EMBL/GenBank/DDBJ whole genome shotgun (WGS) entry which is preliminary data.</text>
</comment>
<dbReference type="GO" id="GO:0016746">
    <property type="term" value="F:acyltransferase activity"/>
    <property type="evidence" value="ECO:0007669"/>
    <property type="project" value="UniProtKB-KW"/>
</dbReference>
<keyword evidence="2" id="KW-0012">Acyltransferase</keyword>
<sequence>MKLTTDRLLLLPLTHNQLELYLQADNKLEEELGLARAQRVIPQELAEAFQETILPAVADKSKNYLFTTLWTIISKEHNQMVADLCFKGEPTDKGQVEIGYGTYDAYQGKGYMTEAIKAIVTWAFSQPGVTAVLGETEKDNLASHRTLEKNTFVRYKQEENMIWWRLDKNHFIQN</sequence>
<gene>
    <name evidence="2" type="ORF">ACFSRY_00185</name>
</gene>
<dbReference type="Proteomes" id="UP001597544">
    <property type="component" value="Unassembled WGS sequence"/>
</dbReference>
<protein>
    <submittedName>
        <fullName evidence="2">GNAT family N-acetyltransferase</fullName>
        <ecNumber evidence="2">2.3.-.-</ecNumber>
    </submittedName>
</protein>
<dbReference type="PANTHER" id="PTHR43792">
    <property type="entry name" value="GNAT FAMILY, PUTATIVE (AFU_ORTHOLOGUE AFUA_3G00765)-RELATED-RELATED"/>
    <property type="match status" value="1"/>
</dbReference>
<dbReference type="Gene3D" id="3.40.630.30">
    <property type="match status" value="1"/>
</dbReference>
<evidence type="ECO:0000313" key="2">
    <source>
        <dbReference type="EMBL" id="MFD2512265.1"/>
    </source>
</evidence>
<dbReference type="InterPro" id="IPR051531">
    <property type="entry name" value="N-acetyltransferase"/>
</dbReference>
<dbReference type="InterPro" id="IPR000182">
    <property type="entry name" value="GNAT_dom"/>
</dbReference>
<dbReference type="PROSITE" id="PS51186">
    <property type="entry name" value="GNAT"/>
    <property type="match status" value="1"/>
</dbReference>
<keyword evidence="3" id="KW-1185">Reference proteome</keyword>
<dbReference type="RefSeq" id="WP_377502018.1">
    <property type="nucleotide sequence ID" value="NZ_JBHULU010000001.1"/>
</dbReference>
<evidence type="ECO:0000313" key="3">
    <source>
        <dbReference type="Proteomes" id="UP001597544"/>
    </source>
</evidence>
<dbReference type="InterPro" id="IPR016181">
    <property type="entry name" value="Acyl_CoA_acyltransferase"/>
</dbReference>